<dbReference type="Gene3D" id="3.40.630.10">
    <property type="entry name" value="Zn peptidases"/>
    <property type="match status" value="1"/>
</dbReference>
<sequence>MEIPFTERDVEALQQEAVAWRRHLHQYPELSFQERETSQYIVDTLQAIGGMELSRPTPTSVVARLVGDRPGRVVALRADIDALPIQEENDFAFTSKQAGVMHACGHDGHTAMLLAVAKLFAAYREAIVGEVLFIFQHAEELPPGGAEELVEAGVLDDVDVVIGTHLWASLDVGKVGVIHGPAMAAADRFEITVQGQGGHAAGPHNTIDSIAIGAQVVSNLQHVVSRNTDPLNPVVLSVTKFVGGNSFNIIPGTVQIAGTVRTLDNDVREQVPTLMERVIKGITEAHGAGYDFTYDRGYRPLINQHDVTRFVEETAKEVMGADNVERLRPSMGGEDFSAYLQRVPGTYFFTGAGNSEKGISYPHHHPRFTIDEDALLYGIHILARSAWKLLHTEKNENVFAIL</sequence>
<dbReference type="Pfam" id="PF07687">
    <property type="entry name" value="M20_dimer"/>
    <property type="match status" value="1"/>
</dbReference>
<dbReference type="Pfam" id="PF01546">
    <property type="entry name" value="Peptidase_M20"/>
    <property type="match status" value="1"/>
</dbReference>
<keyword evidence="2" id="KW-0464">Manganese</keyword>
<feature type="binding site" evidence="2">
    <location>
        <position position="140"/>
    </location>
    <ligand>
        <name>Mn(2+)</name>
        <dbReference type="ChEBI" id="CHEBI:29035"/>
        <label>2</label>
    </ligand>
</feature>
<dbReference type="SUPFAM" id="SSF55031">
    <property type="entry name" value="Bacterial exopeptidase dimerisation domain"/>
    <property type="match status" value="1"/>
</dbReference>
<dbReference type="GO" id="GO:0050118">
    <property type="term" value="F:N-acetyldiaminopimelate deacetylase activity"/>
    <property type="evidence" value="ECO:0007669"/>
    <property type="project" value="UniProtKB-ARBA"/>
</dbReference>
<keyword evidence="2" id="KW-0479">Metal-binding</keyword>
<keyword evidence="5" id="KW-1185">Reference proteome</keyword>
<dbReference type="PANTHER" id="PTHR11014">
    <property type="entry name" value="PEPTIDASE M20 FAMILY MEMBER"/>
    <property type="match status" value="1"/>
</dbReference>
<dbReference type="GO" id="GO:0046872">
    <property type="term" value="F:metal ion binding"/>
    <property type="evidence" value="ECO:0007669"/>
    <property type="project" value="UniProtKB-KW"/>
</dbReference>
<name>A0A2T4Z8T5_9BACL</name>
<dbReference type="InterPro" id="IPR017439">
    <property type="entry name" value="Amidohydrolase"/>
</dbReference>
<dbReference type="SUPFAM" id="SSF53187">
    <property type="entry name" value="Zn-dependent exopeptidases"/>
    <property type="match status" value="1"/>
</dbReference>
<dbReference type="InterPro" id="IPR002933">
    <property type="entry name" value="Peptidase_M20"/>
</dbReference>
<keyword evidence="1 4" id="KW-0378">Hydrolase</keyword>
<feature type="binding site" evidence="2">
    <location>
        <position position="106"/>
    </location>
    <ligand>
        <name>Mn(2+)</name>
        <dbReference type="ChEBI" id="CHEBI:29035"/>
        <label>2</label>
    </ligand>
</feature>
<organism evidence="4 5">
    <name type="scientific">Desmospora activa DSM 45169</name>
    <dbReference type="NCBI Taxonomy" id="1121389"/>
    <lineage>
        <taxon>Bacteria</taxon>
        <taxon>Bacillati</taxon>
        <taxon>Bacillota</taxon>
        <taxon>Bacilli</taxon>
        <taxon>Bacillales</taxon>
        <taxon>Thermoactinomycetaceae</taxon>
        <taxon>Desmospora</taxon>
    </lineage>
</organism>
<reference evidence="4 5" key="1">
    <citation type="submission" date="2018-04" db="EMBL/GenBank/DDBJ databases">
        <title>Genomic Encyclopedia of Archaeal and Bacterial Type Strains, Phase II (KMG-II): from individual species to whole genera.</title>
        <authorList>
            <person name="Goeker M."/>
        </authorList>
    </citation>
    <scope>NUCLEOTIDE SEQUENCE [LARGE SCALE GENOMIC DNA]</scope>
    <source>
        <strain evidence="4 5">DSM 45169</strain>
    </source>
</reference>
<dbReference type="CDD" id="cd08021">
    <property type="entry name" value="M20_Acy1_YhaA-like"/>
    <property type="match status" value="1"/>
</dbReference>
<dbReference type="OrthoDB" id="9776731at2"/>
<accession>A0A2T4Z8T5</accession>
<comment type="cofactor">
    <cofactor evidence="2">
        <name>Mn(2+)</name>
        <dbReference type="ChEBI" id="CHEBI:29035"/>
    </cofactor>
    <text evidence="2">The Mn(2+) ion enhances activity.</text>
</comment>
<dbReference type="NCBIfam" id="TIGR01891">
    <property type="entry name" value="amidohydrolases"/>
    <property type="match status" value="1"/>
</dbReference>
<dbReference type="PANTHER" id="PTHR11014:SF63">
    <property type="entry name" value="METALLOPEPTIDASE, PUTATIVE (AFU_ORTHOLOGUE AFUA_6G09600)-RELATED"/>
    <property type="match status" value="1"/>
</dbReference>
<dbReference type="Proteomes" id="UP000241639">
    <property type="component" value="Unassembled WGS sequence"/>
</dbReference>
<feature type="binding site" evidence="2">
    <location>
        <position position="364"/>
    </location>
    <ligand>
        <name>Mn(2+)</name>
        <dbReference type="ChEBI" id="CHEBI:29035"/>
        <label>2</label>
    </ligand>
</feature>
<dbReference type="RefSeq" id="WP_107725123.1">
    <property type="nucleotide sequence ID" value="NZ_PZZP01000001.1"/>
</dbReference>
<comment type="caution">
    <text evidence="4">The sequence shown here is derived from an EMBL/GenBank/DDBJ whole genome shotgun (WGS) entry which is preliminary data.</text>
</comment>
<dbReference type="PIRSF" id="PIRSF005962">
    <property type="entry name" value="Pept_M20D_amidohydro"/>
    <property type="match status" value="1"/>
</dbReference>
<protein>
    <submittedName>
        <fullName evidence="4">Amidohydrolase</fullName>
    </submittedName>
</protein>
<evidence type="ECO:0000313" key="5">
    <source>
        <dbReference type="Proteomes" id="UP000241639"/>
    </source>
</evidence>
<dbReference type="GO" id="GO:0019877">
    <property type="term" value="P:diaminopimelate biosynthetic process"/>
    <property type="evidence" value="ECO:0007669"/>
    <property type="project" value="UniProtKB-ARBA"/>
</dbReference>
<dbReference type="Gene3D" id="3.30.70.360">
    <property type="match status" value="1"/>
</dbReference>
<dbReference type="InterPro" id="IPR036264">
    <property type="entry name" value="Bact_exopeptidase_dim_dom"/>
</dbReference>
<dbReference type="InterPro" id="IPR011650">
    <property type="entry name" value="Peptidase_M20_dimer"/>
</dbReference>
<evidence type="ECO:0000313" key="4">
    <source>
        <dbReference type="EMBL" id="PTM58302.1"/>
    </source>
</evidence>
<dbReference type="AlphaFoldDB" id="A0A2T4Z8T5"/>
<feature type="binding site" evidence="2">
    <location>
        <position position="104"/>
    </location>
    <ligand>
        <name>Mn(2+)</name>
        <dbReference type="ChEBI" id="CHEBI:29035"/>
        <label>2</label>
    </ligand>
</feature>
<evidence type="ECO:0000259" key="3">
    <source>
        <dbReference type="Pfam" id="PF07687"/>
    </source>
</evidence>
<proteinExistence type="predicted"/>
<evidence type="ECO:0000256" key="1">
    <source>
        <dbReference type="ARBA" id="ARBA00022801"/>
    </source>
</evidence>
<feature type="domain" description="Peptidase M20 dimerisation" evidence="3">
    <location>
        <begin position="188"/>
        <end position="280"/>
    </location>
</feature>
<dbReference type="FunFam" id="3.30.70.360:FF:000001">
    <property type="entry name" value="N-acetyldiaminopimelate deacetylase"/>
    <property type="match status" value="1"/>
</dbReference>
<dbReference type="EMBL" id="PZZP01000001">
    <property type="protein sequence ID" value="PTM58302.1"/>
    <property type="molecule type" value="Genomic_DNA"/>
</dbReference>
<feature type="binding site" evidence="2">
    <location>
        <position position="165"/>
    </location>
    <ligand>
        <name>Mn(2+)</name>
        <dbReference type="ChEBI" id="CHEBI:29035"/>
        <label>2</label>
    </ligand>
</feature>
<gene>
    <name evidence="4" type="ORF">C8J48_0883</name>
</gene>
<evidence type="ECO:0000256" key="2">
    <source>
        <dbReference type="PIRSR" id="PIRSR005962-1"/>
    </source>
</evidence>